<dbReference type="PANTHER" id="PTHR13622">
    <property type="entry name" value="THIAMIN PYROPHOSPHOKINASE"/>
    <property type="match status" value="1"/>
</dbReference>
<organism evidence="2">
    <name type="scientific">Phaffia rhodozyma</name>
    <name type="common">Yeast</name>
    <name type="synonym">Xanthophyllomyces dendrorhous</name>
    <dbReference type="NCBI Taxonomy" id="264483"/>
    <lineage>
        <taxon>Eukaryota</taxon>
        <taxon>Fungi</taxon>
        <taxon>Dikarya</taxon>
        <taxon>Basidiomycota</taxon>
        <taxon>Agaricomycotina</taxon>
        <taxon>Tremellomycetes</taxon>
        <taxon>Cystofilobasidiales</taxon>
        <taxon>Mrakiaceae</taxon>
        <taxon>Phaffia</taxon>
    </lineage>
</organism>
<dbReference type="Pfam" id="PF00293">
    <property type="entry name" value="NUDIX"/>
    <property type="match status" value="1"/>
</dbReference>
<dbReference type="InterPro" id="IPR015797">
    <property type="entry name" value="NUDIX_hydrolase-like_dom_sf"/>
</dbReference>
<name>A0A0F7SM55_PHARH</name>
<keyword evidence="2" id="KW-0808">Transferase</keyword>
<dbReference type="GO" id="GO:0044715">
    <property type="term" value="F:8-oxo-dGDP phosphatase activity"/>
    <property type="evidence" value="ECO:0007669"/>
    <property type="project" value="TreeGrafter"/>
</dbReference>
<dbReference type="PANTHER" id="PTHR13622:SF8">
    <property type="entry name" value="THIAMIN PYROPHOSPHOKINASE 1"/>
    <property type="match status" value="1"/>
</dbReference>
<dbReference type="CDD" id="cd03676">
    <property type="entry name" value="NUDIX_Tnr3_like"/>
    <property type="match status" value="1"/>
</dbReference>
<evidence type="ECO:0000259" key="1">
    <source>
        <dbReference type="PROSITE" id="PS51462"/>
    </source>
</evidence>
<evidence type="ECO:0000313" key="2">
    <source>
        <dbReference type="EMBL" id="CDZ98559.1"/>
    </source>
</evidence>
<dbReference type="AlphaFoldDB" id="A0A0F7SM55"/>
<reference evidence="2" key="1">
    <citation type="submission" date="2014-08" db="EMBL/GenBank/DDBJ databases">
        <authorList>
            <person name="Sharma Rahul"/>
            <person name="Thines Marco"/>
        </authorList>
    </citation>
    <scope>NUCLEOTIDE SEQUENCE</scope>
</reference>
<protein>
    <submittedName>
        <fullName evidence="2">Thiamine pyrophosphokinase</fullName>
    </submittedName>
</protein>
<accession>A0A0F7SM55</accession>
<dbReference type="EMBL" id="LN483345">
    <property type="protein sequence ID" value="CDZ98559.1"/>
    <property type="molecule type" value="Genomic_DNA"/>
</dbReference>
<feature type="domain" description="Nudix hydrolase" evidence="1">
    <location>
        <begin position="153"/>
        <end position="312"/>
    </location>
</feature>
<sequence>MPSLLPIVQTCDNTDLPISFDPATNRPPVQTPFYLTSTSTKPIGHLLTSVVDKLIEYLPNNTNQTSLVWERSKDGEDLGKVYFGSECVGFERRSRALKELVERWKADGQFKNPLDGWRNELYTIYGPLEECDSTKELSDSTPGTFGKNAAFALERAACGLFGVVTFGIHINGYVVGDDGQISLWIPRRAATKQTYPLMLDQTVAGGLTHGLDPLVCAVKECQEEASIPESLVLEKGRLKPEGEVKYLIRTDDGTGWIQPEFQYIFDLKLPSPDVFTPTPCDGEVESFELMAVPRIIELLHRREFKPNCALVMIDFLIRFELLTAESEENFEYIKSRLRRDFGLPGIVLRDDA</sequence>
<dbReference type="FunFam" id="3.90.79.10:FF:000019">
    <property type="entry name" value="Thiamin pyrophosphokinase, putative"/>
    <property type="match status" value="1"/>
</dbReference>
<dbReference type="InterPro" id="IPR000086">
    <property type="entry name" value="NUDIX_hydrolase_dom"/>
</dbReference>
<dbReference type="GO" id="GO:0016301">
    <property type="term" value="F:kinase activity"/>
    <property type="evidence" value="ECO:0007669"/>
    <property type="project" value="UniProtKB-KW"/>
</dbReference>
<dbReference type="PROSITE" id="PS51462">
    <property type="entry name" value="NUDIX"/>
    <property type="match status" value="1"/>
</dbReference>
<proteinExistence type="predicted"/>
<dbReference type="Gene3D" id="3.90.79.10">
    <property type="entry name" value="Nucleoside Triphosphate Pyrophosphohydrolase"/>
    <property type="match status" value="1"/>
</dbReference>
<keyword evidence="2" id="KW-0418">Kinase</keyword>
<dbReference type="SUPFAM" id="SSF55811">
    <property type="entry name" value="Nudix"/>
    <property type="match status" value="1"/>
</dbReference>